<evidence type="ECO:0000313" key="4">
    <source>
        <dbReference type="EMBL" id="KAL2531078.1"/>
    </source>
</evidence>
<reference evidence="5" key="1">
    <citation type="submission" date="2024-07" db="EMBL/GenBank/DDBJ databases">
        <title>Two chromosome-level genome assemblies of Korean endemic species Abeliophyllum distichum and Forsythia ovata (Oleaceae).</title>
        <authorList>
            <person name="Jang H."/>
        </authorList>
    </citation>
    <scope>NUCLEOTIDE SEQUENCE [LARGE SCALE GENOMIC DNA]</scope>
</reference>
<evidence type="ECO:0000256" key="2">
    <source>
        <dbReference type="SAM" id="MobiDB-lite"/>
    </source>
</evidence>
<keyword evidence="5" id="KW-1185">Reference proteome</keyword>
<evidence type="ECO:0000259" key="3">
    <source>
        <dbReference type="Pfam" id="PF23247"/>
    </source>
</evidence>
<feature type="domain" description="Disease resistance protein At4g27190-like leucine-rich repeats" evidence="3">
    <location>
        <begin position="45"/>
        <end position="118"/>
    </location>
</feature>
<dbReference type="PANTHER" id="PTHR33463:SF187">
    <property type="entry name" value="AND NB-ARC DOMAIN DISEASE RESISTANCE PROTEIN, PUTATIVE-RELATED"/>
    <property type="match status" value="1"/>
</dbReference>
<proteinExistence type="predicted"/>
<evidence type="ECO:0000256" key="1">
    <source>
        <dbReference type="ARBA" id="ARBA00022821"/>
    </source>
</evidence>
<dbReference type="InterPro" id="IPR050905">
    <property type="entry name" value="Plant_NBS-LRR"/>
</dbReference>
<dbReference type="PANTHER" id="PTHR33463">
    <property type="entry name" value="NB-ARC DOMAIN-CONTAINING PROTEIN-RELATED"/>
    <property type="match status" value="1"/>
</dbReference>
<dbReference type="Pfam" id="PF23247">
    <property type="entry name" value="LRR_RPS2"/>
    <property type="match status" value="1"/>
</dbReference>
<dbReference type="Proteomes" id="UP001604277">
    <property type="component" value="Unassembled WGS sequence"/>
</dbReference>
<dbReference type="Gene3D" id="3.80.10.10">
    <property type="entry name" value="Ribonuclease Inhibitor"/>
    <property type="match status" value="1"/>
</dbReference>
<organism evidence="4 5">
    <name type="scientific">Forsythia ovata</name>
    <dbReference type="NCBI Taxonomy" id="205694"/>
    <lineage>
        <taxon>Eukaryota</taxon>
        <taxon>Viridiplantae</taxon>
        <taxon>Streptophyta</taxon>
        <taxon>Embryophyta</taxon>
        <taxon>Tracheophyta</taxon>
        <taxon>Spermatophyta</taxon>
        <taxon>Magnoliopsida</taxon>
        <taxon>eudicotyledons</taxon>
        <taxon>Gunneridae</taxon>
        <taxon>Pentapetalae</taxon>
        <taxon>asterids</taxon>
        <taxon>lamiids</taxon>
        <taxon>Lamiales</taxon>
        <taxon>Oleaceae</taxon>
        <taxon>Forsythieae</taxon>
        <taxon>Forsythia</taxon>
    </lineage>
</organism>
<feature type="region of interest" description="Disordered" evidence="2">
    <location>
        <begin position="95"/>
        <end position="120"/>
    </location>
</feature>
<dbReference type="EMBL" id="JBFOLJ010000006">
    <property type="protein sequence ID" value="KAL2531078.1"/>
    <property type="molecule type" value="Genomic_DNA"/>
</dbReference>
<protein>
    <submittedName>
        <fullName evidence="4">Disease resistance protein</fullName>
    </submittedName>
</protein>
<keyword evidence="1" id="KW-0611">Plant defense</keyword>
<dbReference type="SUPFAM" id="SSF52047">
    <property type="entry name" value="RNI-like"/>
    <property type="match status" value="1"/>
</dbReference>
<comment type="caution">
    <text evidence="4">The sequence shown here is derived from an EMBL/GenBank/DDBJ whole genome shotgun (WGS) entry which is preliminary data.</text>
</comment>
<gene>
    <name evidence="4" type="ORF">Fot_23679</name>
</gene>
<name>A0ABD1V384_9LAMI</name>
<dbReference type="InterPro" id="IPR032675">
    <property type="entry name" value="LRR_dom_sf"/>
</dbReference>
<dbReference type="InterPro" id="IPR057135">
    <property type="entry name" value="At4g27190-like_LRR"/>
</dbReference>
<evidence type="ECO:0000313" key="5">
    <source>
        <dbReference type="Proteomes" id="UP001604277"/>
    </source>
</evidence>
<accession>A0ABD1V384</accession>
<dbReference type="AlphaFoldDB" id="A0ABD1V384"/>
<sequence>MRLSSTEEEQHSRGVPFQSLEDLSLYGLPNFIGLLKWEGGEAVSPLPHCAFSQLKMLHIYDCGKMKMLLPWSLVQNLHNLQKLDVSNCDEMEEIIGDDGRDPTANSNNNVTRPKLKDFSL</sequence>